<dbReference type="SMART" id="SM00248">
    <property type="entry name" value="ANK"/>
    <property type="match status" value="3"/>
</dbReference>
<dbReference type="Pfam" id="PF13857">
    <property type="entry name" value="Ank_5"/>
    <property type="match status" value="1"/>
</dbReference>
<dbReference type="InterPro" id="IPR002110">
    <property type="entry name" value="Ankyrin_rpt"/>
</dbReference>
<protein>
    <submittedName>
        <fullName evidence="4">Ankyrin repeat domain-containing protein</fullName>
    </submittedName>
</protein>
<dbReference type="PROSITE" id="PS50297">
    <property type="entry name" value="ANK_REP_REGION"/>
    <property type="match status" value="2"/>
</dbReference>
<keyword evidence="2 3" id="KW-0040">ANK repeat</keyword>
<dbReference type="Proteomes" id="UP000287502">
    <property type="component" value="Chromosome"/>
</dbReference>
<proteinExistence type="predicted"/>
<dbReference type="EMBL" id="CP035108">
    <property type="protein sequence ID" value="QAR31854.1"/>
    <property type="molecule type" value="Genomic_DNA"/>
</dbReference>
<dbReference type="PROSITE" id="PS50088">
    <property type="entry name" value="ANK_REPEAT"/>
    <property type="match status" value="2"/>
</dbReference>
<dbReference type="SUPFAM" id="SSF48403">
    <property type="entry name" value="Ankyrin repeat"/>
    <property type="match status" value="1"/>
</dbReference>
<dbReference type="AlphaFoldDB" id="A0A410JUI3"/>
<dbReference type="InterPro" id="IPR036770">
    <property type="entry name" value="Ankyrin_rpt-contain_sf"/>
</dbReference>
<keyword evidence="1" id="KW-0677">Repeat</keyword>
<accession>A0A410JUI3</accession>
<dbReference type="PANTHER" id="PTHR24198">
    <property type="entry name" value="ANKYRIN REPEAT AND PROTEIN KINASE DOMAIN-CONTAINING PROTEIN"/>
    <property type="match status" value="1"/>
</dbReference>
<feature type="repeat" description="ANK" evidence="3">
    <location>
        <begin position="309"/>
        <end position="341"/>
    </location>
</feature>
<evidence type="ECO:0000256" key="3">
    <source>
        <dbReference type="PROSITE-ProRule" id="PRU00023"/>
    </source>
</evidence>
<dbReference type="PANTHER" id="PTHR24198:SF165">
    <property type="entry name" value="ANKYRIN REPEAT-CONTAINING PROTEIN-RELATED"/>
    <property type="match status" value="1"/>
</dbReference>
<dbReference type="KEGG" id="gtl:EP073_00070"/>
<sequence length="369" mass="40108">MNMKKNIIASAAVFIFCFVTGYWLSAKSSPQSSLQAVQPVPLFTEPVAFTENGVICEIPPSTASVLAEMGVEPAGLDKVKWEMFLHDLGADAVADIDRALDGNTLHMLIRTGQAKNIRAYLNAAYPDIDAADSRGFTPAAYAALYNDSEILKILEESGADVHRKFALEDGRTVDLLNLALRNPDNSLVKFMSFIGNDPAEYLLEQGFSFENGEEYLLDSLQSWRYPKEILKTTNLNAVAHTGNPLFSEALKAGADKDVIRHFLENGVKITAKADLPVLNAAAGNRGIRAADIEKIISMGGNVNGRTAGTRETPLMAAVKNGREDLAEALLAKGADPMLKDAEGETAFDYMSGNADKTERLKKLMNAYRK</sequence>
<gene>
    <name evidence="4" type="ORF">EP073_00070</name>
</gene>
<feature type="repeat" description="ANK" evidence="3">
    <location>
        <begin position="134"/>
        <end position="166"/>
    </location>
</feature>
<keyword evidence="5" id="KW-1185">Reference proteome</keyword>
<dbReference type="OrthoDB" id="2575953at2"/>
<organism evidence="4 5">
    <name type="scientific">Geovibrio thiophilus</name>
    <dbReference type="NCBI Taxonomy" id="139438"/>
    <lineage>
        <taxon>Bacteria</taxon>
        <taxon>Pseudomonadati</taxon>
        <taxon>Deferribacterota</taxon>
        <taxon>Deferribacteres</taxon>
        <taxon>Deferribacterales</taxon>
        <taxon>Geovibrionaceae</taxon>
        <taxon>Geovibrio</taxon>
    </lineage>
</organism>
<reference evidence="4 5" key="1">
    <citation type="submission" date="2019-01" db="EMBL/GenBank/DDBJ databases">
        <title>Geovibrio thiophilus DSM 11263, complete genome.</title>
        <authorList>
            <person name="Spring S."/>
            <person name="Bunk B."/>
            <person name="Sproer C."/>
        </authorList>
    </citation>
    <scope>NUCLEOTIDE SEQUENCE [LARGE SCALE GENOMIC DNA]</scope>
    <source>
        <strain evidence="4 5">DSM 11263</strain>
    </source>
</reference>
<evidence type="ECO:0000313" key="4">
    <source>
        <dbReference type="EMBL" id="QAR31854.1"/>
    </source>
</evidence>
<evidence type="ECO:0000256" key="1">
    <source>
        <dbReference type="ARBA" id="ARBA00022737"/>
    </source>
</evidence>
<evidence type="ECO:0000313" key="5">
    <source>
        <dbReference type="Proteomes" id="UP000287502"/>
    </source>
</evidence>
<evidence type="ECO:0000256" key="2">
    <source>
        <dbReference type="ARBA" id="ARBA00023043"/>
    </source>
</evidence>
<dbReference type="Gene3D" id="1.25.40.20">
    <property type="entry name" value="Ankyrin repeat-containing domain"/>
    <property type="match status" value="2"/>
</dbReference>
<name>A0A410JUI3_9BACT</name>